<dbReference type="GeneID" id="65125625"/>
<dbReference type="Proteomes" id="UP000502409">
    <property type="component" value="Genome"/>
</dbReference>
<dbReference type="RefSeq" id="YP_010107513.1">
    <property type="nucleotide sequence ID" value="NC_055842.1"/>
</dbReference>
<keyword evidence="2" id="KW-1185">Reference proteome</keyword>
<gene>
    <name evidence="1" type="primary">123</name>
    <name evidence="1" type="ORF">SEA_BMOC_123</name>
</gene>
<dbReference type="KEGG" id="vg:65125625"/>
<reference evidence="1 2" key="1">
    <citation type="submission" date="2020-04" db="EMBL/GenBank/DDBJ databases">
        <authorList>
            <person name="Angtuaco S.E."/>
            <person name="Chung R.C."/>
            <person name="Hung A.H."/>
            <person name="Eghdamian A."/>
            <person name="Zhu L."/>
            <person name="Shaffer C.D."/>
            <person name="Weston-Hafer K.A."/>
            <person name="Garlena R.A."/>
            <person name="Russell D.A."/>
            <person name="Pope W.H."/>
            <person name="Jacobs-Sera D."/>
            <person name="Hatfull G.F."/>
        </authorList>
    </citation>
    <scope>NUCLEOTIDE SEQUENCE [LARGE SCALE GENOMIC DNA]</scope>
</reference>
<name>A0A6M3T0S0_9CAUD</name>
<accession>A0A6M3T0S0</accession>
<proteinExistence type="predicted"/>
<dbReference type="EMBL" id="MT310865">
    <property type="protein sequence ID" value="QJD50862.1"/>
    <property type="molecule type" value="Genomic_DNA"/>
</dbReference>
<sequence>MADKQWLVKGHYTKDGKRKPFDNVYSASNKSGAERAAKADYDSYVNGGYEKGTFGKLNVTQVSEWTEKDRKAFLKSKGIK</sequence>
<evidence type="ECO:0000313" key="2">
    <source>
        <dbReference type="Proteomes" id="UP000502409"/>
    </source>
</evidence>
<evidence type="ECO:0000313" key="1">
    <source>
        <dbReference type="EMBL" id="QJD50862.1"/>
    </source>
</evidence>
<protein>
    <submittedName>
        <fullName evidence="1">Uncharacterized protein</fullName>
    </submittedName>
</protein>
<organism evidence="1 2">
    <name type="scientific">Streptomyces phage Bmoc</name>
    <dbReference type="NCBI Taxonomy" id="2725629"/>
    <lineage>
        <taxon>Viruses</taxon>
        <taxon>Duplodnaviria</taxon>
        <taxon>Heunggongvirae</taxon>
        <taxon>Uroviricota</taxon>
        <taxon>Caudoviricetes</taxon>
        <taxon>Stanwilliamsviridae</taxon>
        <taxon>Boydwoodruffvirinae</taxon>
        <taxon>Samistivirus</taxon>
        <taxon>Samistivirus bmoc</taxon>
    </lineage>
</organism>